<dbReference type="Gramene" id="EFJ14802">
    <property type="protein sequence ID" value="EFJ14802"/>
    <property type="gene ID" value="SELMODRAFT_119669"/>
</dbReference>
<dbReference type="PROSITE" id="PS00107">
    <property type="entry name" value="PROTEIN_KINASE_ATP"/>
    <property type="match status" value="1"/>
</dbReference>
<evidence type="ECO:0000256" key="3">
    <source>
        <dbReference type="ARBA" id="ARBA00022741"/>
    </source>
</evidence>
<dbReference type="GO" id="GO:0004674">
    <property type="term" value="F:protein serine/threonine kinase activity"/>
    <property type="evidence" value="ECO:0007669"/>
    <property type="project" value="UniProtKB-KW"/>
</dbReference>
<evidence type="ECO:0000256" key="7">
    <source>
        <dbReference type="RuleBase" id="RU000304"/>
    </source>
</evidence>
<dbReference type="PANTHER" id="PTHR47989:SF15">
    <property type="entry name" value="SERINE_THREONINE-PROTEIN KINASE PBL7 ISOFORM X1-RELATED"/>
    <property type="match status" value="1"/>
</dbReference>
<keyword evidence="11" id="KW-1185">Reference proteome</keyword>
<dbReference type="EMBL" id="GL377626">
    <property type="protein sequence ID" value="EFJ14802.1"/>
    <property type="molecule type" value="Genomic_DNA"/>
</dbReference>
<dbReference type="GO" id="GO:0004672">
    <property type="term" value="F:protein kinase activity"/>
    <property type="evidence" value="ECO:0000318"/>
    <property type="project" value="GO_Central"/>
</dbReference>
<dbReference type="PROSITE" id="PS00108">
    <property type="entry name" value="PROTEIN_KINASE_ST"/>
    <property type="match status" value="1"/>
</dbReference>
<feature type="compositionally biased region" description="Polar residues" evidence="8">
    <location>
        <begin position="326"/>
        <end position="340"/>
    </location>
</feature>
<keyword evidence="5 6" id="KW-0067">ATP-binding</keyword>
<sequence length="356" mass="39822">MDTYIRSEREEVSKAQVFTYKQLQSATNNFSPLNKIGHGGFGLVYRGVLPDGRLAAVKLMDRQGKQGEREFRVEVDMLTRLHSPYLLDLIGYCADKDYRLLVYSYMANGSLQEHLHSKVLSSLTCRTLKGKSTLDWGTRILVAFDAAKGLEYLHEYVIPPIIHRDFKSSNILLDEHNDVVLADFGLAKTGADKIAGQPSTRVLGTQGYLAPEYAMTGHLTTKSDVYSYGIVLLELITGRLPVDAKRPPGQNVLVNWALPRLTDREKLAQMVDPYLRSQYNMKELVQVAAIAAMCVQPEPDYRPLITDVVQSLIPLVRQRRMGTPKRSVSSPRCVSSLLKSPTTQSPALKANIKTLQ</sequence>
<dbReference type="InParanoid" id="D8SLN3"/>
<dbReference type="PIRSF" id="PIRSF000654">
    <property type="entry name" value="Integrin-linked_kinase"/>
    <property type="match status" value="1"/>
</dbReference>
<dbReference type="OMA" id="PLVKQHT"/>
<feature type="binding site" evidence="6">
    <location>
        <position position="58"/>
    </location>
    <ligand>
        <name>ATP</name>
        <dbReference type="ChEBI" id="CHEBI:30616"/>
    </ligand>
</feature>
<dbReference type="HOGENOM" id="CLU_000288_21_4_1"/>
<dbReference type="InterPro" id="IPR001245">
    <property type="entry name" value="Ser-Thr/Tyr_kinase_cat_dom"/>
</dbReference>
<dbReference type="InterPro" id="IPR011009">
    <property type="entry name" value="Kinase-like_dom_sf"/>
</dbReference>
<proteinExistence type="inferred from homology"/>
<keyword evidence="3 6" id="KW-0547">Nucleotide-binding</keyword>
<organism evidence="11">
    <name type="scientific">Selaginella moellendorffii</name>
    <name type="common">Spikemoss</name>
    <dbReference type="NCBI Taxonomy" id="88036"/>
    <lineage>
        <taxon>Eukaryota</taxon>
        <taxon>Viridiplantae</taxon>
        <taxon>Streptophyta</taxon>
        <taxon>Embryophyta</taxon>
        <taxon>Tracheophyta</taxon>
        <taxon>Lycopodiopsida</taxon>
        <taxon>Selaginellales</taxon>
        <taxon>Selaginellaceae</taxon>
        <taxon>Selaginella</taxon>
    </lineage>
</organism>
<reference evidence="10 11" key="1">
    <citation type="journal article" date="2011" name="Science">
        <title>The Selaginella genome identifies genetic changes associated with the evolution of vascular plants.</title>
        <authorList>
            <person name="Banks J.A."/>
            <person name="Nishiyama T."/>
            <person name="Hasebe M."/>
            <person name="Bowman J.L."/>
            <person name="Gribskov M."/>
            <person name="dePamphilis C."/>
            <person name="Albert V.A."/>
            <person name="Aono N."/>
            <person name="Aoyama T."/>
            <person name="Ambrose B.A."/>
            <person name="Ashton N.W."/>
            <person name="Axtell M.J."/>
            <person name="Barker E."/>
            <person name="Barker M.S."/>
            <person name="Bennetzen J.L."/>
            <person name="Bonawitz N.D."/>
            <person name="Chapple C."/>
            <person name="Cheng C."/>
            <person name="Correa L.G."/>
            <person name="Dacre M."/>
            <person name="DeBarry J."/>
            <person name="Dreyer I."/>
            <person name="Elias M."/>
            <person name="Engstrom E.M."/>
            <person name="Estelle M."/>
            <person name="Feng L."/>
            <person name="Finet C."/>
            <person name="Floyd S.K."/>
            <person name="Frommer W.B."/>
            <person name="Fujita T."/>
            <person name="Gramzow L."/>
            <person name="Gutensohn M."/>
            <person name="Harholt J."/>
            <person name="Hattori M."/>
            <person name="Heyl A."/>
            <person name="Hirai T."/>
            <person name="Hiwatashi Y."/>
            <person name="Ishikawa M."/>
            <person name="Iwata M."/>
            <person name="Karol K.G."/>
            <person name="Koehler B."/>
            <person name="Kolukisaoglu U."/>
            <person name="Kubo M."/>
            <person name="Kurata T."/>
            <person name="Lalonde S."/>
            <person name="Li K."/>
            <person name="Li Y."/>
            <person name="Litt A."/>
            <person name="Lyons E."/>
            <person name="Manning G."/>
            <person name="Maruyama T."/>
            <person name="Michael T.P."/>
            <person name="Mikami K."/>
            <person name="Miyazaki S."/>
            <person name="Morinaga S."/>
            <person name="Murata T."/>
            <person name="Mueller-Roeber B."/>
            <person name="Nelson D.R."/>
            <person name="Obara M."/>
            <person name="Oguri Y."/>
            <person name="Olmstead R.G."/>
            <person name="Onodera N."/>
            <person name="Petersen B.L."/>
            <person name="Pils B."/>
            <person name="Prigge M."/>
            <person name="Rensing S.A."/>
            <person name="Riano-Pachon D.M."/>
            <person name="Roberts A.W."/>
            <person name="Sato Y."/>
            <person name="Scheller H.V."/>
            <person name="Schulz B."/>
            <person name="Schulz C."/>
            <person name="Shakirov E.V."/>
            <person name="Shibagaki N."/>
            <person name="Shinohara N."/>
            <person name="Shippen D.E."/>
            <person name="Soerensen I."/>
            <person name="Sotooka R."/>
            <person name="Sugimoto N."/>
            <person name="Sugita M."/>
            <person name="Sumikawa N."/>
            <person name="Tanurdzic M."/>
            <person name="Theissen G."/>
            <person name="Ulvskov P."/>
            <person name="Wakazuki S."/>
            <person name="Weng J.K."/>
            <person name="Willats W.W."/>
            <person name="Wipf D."/>
            <person name="Wolf P.G."/>
            <person name="Yang L."/>
            <person name="Zimmer A.D."/>
            <person name="Zhu Q."/>
            <person name="Mitros T."/>
            <person name="Hellsten U."/>
            <person name="Loque D."/>
            <person name="Otillar R."/>
            <person name="Salamov A."/>
            <person name="Schmutz J."/>
            <person name="Shapiro H."/>
            <person name="Lindquist E."/>
            <person name="Lucas S."/>
            <person name="Rokhsar D."/>
            <person name="Grigoriev I.V."/>
        </authorList>
    </citation>
    <scope>NUCLEOTIDE SEQUENCE [LARGE SCALE GENOMIC DNA]</scope>
</reference>
<keyword evidence="4" id="KW-0418">Kinase</keyword>
<evidence type="ECO:0000313" key="10">
    <source>
        <dbReference type="EMBL" id="EFJ14802.1"/>
    </source>
</evidence>
<dbReference type="PANTHER" id="PTHR47989">
    <property type="entry name" value="OS01G0750732 PROTEIN"/>
    <property type="match status" value="1"/>
</dbReference>
<dbReference type="FunFam" id="1.10.510.10:FF:000051">
    <property type="entry name" value="Receptor-like serine/threonine-protein kinase ALE2"/>
    <property type="match status" value="1"/>
</dbReference>
<evidence type="ECO:0000256" key="1">
    <source>
        <dbReference type="ARBA" id="ARBA00022527"/>
    </source>
</evidence>
<evidence type="ECO:0000259" key="9">
    <source>
        <dbReference type="PROSITE" id="PS50011"/>
    </source>
</evidence>
<dbReference type="InterPro" id="IPR000719">
    <property type="entry name" value="Prot_kinase_dom"/>
</dbReference>
<dbReference type="PROSITE" id="PS50011">
    <property type="entry name" value="PROTEIN_KINASE_DOM"/>
    <property type="match status" value="1"/>
</dbReference>
<dbReference type="InterPro" id="IPR008271">
    <property type="entry name" value="Ser/Thr_kinase_AS"/>
</dbReference>
<comment type="similarity">
    <text evidence="7">Belongs to the protein kinase superfamily.</text>
</comment>
<accession>D8SLN3</accession>
<dbReference type="AlphaFoldDB" id="D8SLN3"/>
<evidence type="ECO:0000256" key="4">
    <source>
        <dbReference type="ARBA" id="ARBA00022777"/>
    </source>
</evidence>
<dbReference type="GO" id="GO:0005524">
    <property type="term" value="F:ATP binding"/>
    <property type="evidence" value="ECO:0007669"/>
    <property type="project" value="UniProtKB-UniRule"/>
</dbReference>
<dbReference type="eggNOG" id="KOG1187">
    <property type="taxonomic scope" value="Eukaryota"/>
</dbReference>
<dbReference type="Gene3D" id="1.10.510.10">
    <property type="entry name" value="Transferase(Phosphotransferase) domain 1"/>
    <property type="match status" value="1"/>
</dbReference>
<gene>
    <name evidence="10" type="ORF">SELMODRAFT_119669</name>
</gene>
<evidence type="ECO:0000256" key="8">
    <source>
        <dbReference type="SAM" id="MobiDB-lite"/>
    </source>
</evidence>
<dbReference type="FunFam" id="3.30.200.20:FF:000178">
    <property type="entry name" value="serine/threonine-protein kinase PBS1-like"/>
    <property type="match status" value="1"/>
</dbReference>
<feature type="domain" description="Protein kinase" evidence="9">
    <location>
        <begin position="30"/>
        <end position="316"/>
    </location>
</feature>
<protein>
    <recommendedName>
        <fullName evidence="9">Protein kinase domain-containing protein</fullName>
    </recommendedName>
</protein>
<keyword evidence="1 7" id="KW-0723">Serine/threonine-protein kinase</keyword>
<dbReference type="InterPro" id="IPR017441">
    <property type="entry name" value="Protein_kinase_ATP_BS"/>
</dbReference>
<dbReference type="Pfam" id="PF07714">
    <property type="entry name" value="PK_Tyr_Ser-Thr"/>
    <property type="match status" value="1"/>
</dbReference>
<keyword evidence="2" id="KW-0808">Transferase</keyword>
<name>D8SLN3_SELML</name>
<dbReference type="KEGG" id="smo:SELMODRAFT_119669"/>
<dbReference type="Gene3D" id="3.30.200.20">
    <property type="entry name" value="Phosphorylase Kinase, domain 1"/>
    <property type="match status" value="1"/>
</dbReference>
<dbReference type="Proteomes" id="UP000001514">
    <property type="component" value="Unassembled WGS sequence"/>
</dbReference>
<evidence type="ECO:0000256" key="2">
    <source>
        <dbReference type="ARBA" id="ARBA00022679"/>
    </source>
</evidence>
<dbReference type="SUPFAM" id="SSF56112">
    <property type="entry name" value="Protein kinase-like (PK-like)"/>
    <property type="match status" value="1"/>
</dbReference>
<evidence type="ECO:0000256" key="5">
    <source>
        <dbReference type="ARBA" id="ARBA00022840"/>
    </source>
</evidence>
<feature type="region of interest" description="Disordered" evidence="8">
    <location>
        <begin position="320"/>
        <end position="340"/>
    </location>
</feature>
<evidence type="ECO:0000256" key="6">
    <source>
        <dbReference type="PROSITE-ProRule" id="PRU10141"/>
    </source>
</evidence>
<evidence type="ECO:0000313" key="11">
    <source>
        <dbReference type="Proteomes" id="UP000001514"/>
    </source>
</evidence>